<protein>
    <submittedName>
        <fullName evidence="1">Uncharacterized protein</fullName>
    </submittedName>
</protein>
<evidence type="ECO:0000313" key="1">
    <source>
        <dbReference type="EMBL" id="BAG04965.1"/>
    </source>
</evidence>
<dbReference type="PaxDb" id="449447-MAE_51430"/>
<dbReference type="Proteomes" id="UP000001510">
    <property type="component" value="Chromosome"/>
</dbReference>
<keyword evidence="2" id="KW-1185">Reference proteome</keyword>
<dbReference type="STRING" id="449447.MAE_51430"/>
<evidence type="ECO:0000313" key="2">
    <source>
        <dbReference type="Proteomes" id="UP000001510"/>
    </source>
</evidence>
<gene>
    <name evidence="1" type="ordered locus">MAE_51430</name>
</gene>
<proteinExistence type="predicted"/>
<name>B0JX78_MICAN</name>
<dbReference type="EMBL" id="AP009552">
    <property type="protein sequence ID" value="BAG04965.1"/>
    <property type="molecule type" value="Genomic_DNA"/>
</dbReference>
<dbReference type="HOGENOM" id="CLU_3063490_0_0_3"/>
<reference evidence="1 2" key="1">
    <citation type="journal article" date="2007" name="DNA Res.">
        <title>Complete genomic structure of the bloom-forming toxic cyanobacterium Microcystis aeruginosa NIES-843.</title>
        <authorList>
            <person name="Kaneko T."/>
            <person name="Nakajima N."/>
            <person name="Okamoto S."/>
            <person name="Suzuki I."/>
            <person name="Tanabe Y."/>
            <person name="Tamaoki M."/>
            <person name="Nakamura Y."/>
            <person name="Kasai F."/>
            <person name="Watanabe A."/>
            <person name="Kawashima K."/>
            <person name="Kishida Y."/>
            <person name="Ono A."/>
            <person name="Shimizu Y."/>
            <person name="Takahashi C."/>
            <person name="Minami C."/>
            <person name="Fujishiro T."/>
            <person name="Kohara M."/>
            <person name="Katoh M."/>
            <person name="Nakazaki N."/>
            <person name="Nakayama S."/>
            <person name="Yamada M."/>
            <person name="Tabata S."/>
            <person name="Watanabe M.M."/>
        </authorList>
    </citation>
    <scope>NUCLEOTIDE SEQUENCE [LARGE SCALE GENOMIC DNA]</scope>
    <source>
        <strain evidence="2">NIES-843 / IAM M-247</strain>
    </source>
</reference>
<dbReference type="AlphaFoldDB" id="B0JX78"/>
<dbReference type="EnsemblBacteria" id="BAG04965">
    <property type="protein sequence ID" value="BAG04965"/>
    <property type="gene ID" value="MAE_51430"/>
</dbReference>
<sequence length="53" mass="6045">MFLSPSTDKDGDKIPSWLSWVTNHKDTEDTEIDRSCISETYHTKNKRAALFGA</sequence>
<dbReference type="KEGG" id="mar:MAE_51430"/>
<organism evidence="1 2">
    <name type="scientific">Microcystis aeruginosa (strain NIES-843 / IAM M-2473)</name>
    <dbReference type="NCBI Taxonomy" id="449447"/>
    <lineage>
        <taxon>Bacteria</taxon>
        <taxon>Bacillati</taxon>
        <taxon>Cyanobacteriota</taxon>
        <taxon>Cyanophyceae</taxon>
        <taxon>Oscillatoriophycideae</taxon>
        <taxon>Chroococcales</taxon>
        <taxon>Microcystaceae</taxon>
        <taxon>Microcystis</taxon>
    </lineage>
</organism>
<accession>B0JX78</accession>